<reference evidence="2" key="1">
    <citation type="submission" date="2016-10" db="EMBL/GenBank/DDBJ databases">
        <authorList>
            <person name="Varghese N."/>
            <person name="Submissions S."/>
        </authorList>
    </citation>
    <scope>NUCLEOTIDE SEQUENCE [LARGE SCALE GENOMIC DNA]</scope>
    <source>
        <strain evidence="2">IBRC-M10078</strain>
    </source>
</reference>
<dbReference type="STRING" id="930152.SAMN05216565_103341"/>
<proteinExistence type="predicted"/>
<name>A0A1H0T898_9BACI</name>
<keyword evidence="1" id="KW-0456">Lyase</keyword>
<evidence type="ECO:0000313" key="1">
    <source>
        <dbReference type="EMBL" id="SDP50234.1"/>
    </source>
</evidence>
<dbReference type="EMBL" id="FNJU01000003">
    <property type="protein sequence ID" value="SDP50234.1"/>
    <property type="molecule type" value="Genomic_DNA"/>
</dbReference>
<dbReference type="AlphaFoldDB" id="A0A1H0T898"/>
<accession>A0A1H0T898</accession>
<dbReference type="Pfam" id="PF11132">
    <property type="entry name" value="SplA"/>
    <property type="match status" value="1"/>
</dbReference>
<dbReference type="GO" id="GO:0016829">
    <property type="term" value="F:lyase activity"/>
    <property type="evidence" value="ECO:0007669"/>
    <property type="project" value="UniProtKB-KW"/>
</dbReference>
<dbReference type="Proteomes" id="UP000199159">
    <property type="component" value="Unassembled WGS sequence"/>
</dbReference>
<evidence type="ECO:0000313" key="2">
    <source>
        <dbReference type="Proteomes" id="UP000199159"/>
    </source>
</evidence>
<dbReference type="RefSeq" id="WP_090852205.1">
    <property type="nucleotide sequence ID" value="NZ_FNJU01000003.1"/>
</dbReference>
<sequence>MDTIDPKDVKPGDEVYVIYNNPHTPTVSNIMSAEIVQHPKDPNKSALFLHETFHTIEDDDAFFSSEESAERAYSEMYDREDFYH</sequence>
<dbReference type="OrthoDB" id="2970581at2"/>
<organism evidence="1 2">
    <name type="scientific">Litchfieldia salsa</name>
    <dbReference type="NCBI Taxonomy" id="930152"/>
    <lineage>
        <taxon>Bacteria</taxon>
        <taxon>Bacillati</taxon>
        <taxon>Bacillota</taxon>
        <taxon>Bacilli</taxon>
        <taxon>Bacillales</taxon>
        <taxon>Bacillaceae</taxon>
        <taxon>Litchfieldia</taxon>
    </lineage>
</organism>
<keyword evidence="2" id="KW-1185">Reference proteome</keyword>
<dbReference type="InterPro" id="IPR022608">
    <property type="entry name" value="Tscrpt_reg_SplA"/>
</dbReference>
<protein>
    <submittedName>
        <fullName evidence="1">Transcriptional regulator of the spore photoproduct lyase operon</fullName>
    </submittedName>
</protein>
<gene>
    <name evidence="1" type="ORF">SAMN05216565_103341</name>
</gene>